<feature type="chain" id="PRO_5021353127" evidence="2">
    <location>
        <begin position="17"/>
        <end position="83"/>
    </location>
</feature>
<gene>
    <name evidence="3" type="ORF">EYF80_052536</name>
</gene>
<dbReference type="EMBL" id="SRLO01001505">
    <property type="protein sequence ID" value="TNN37296.1"/>
    <property type="molecule type" value="Genomic_DNA"/>
</dbReference>
<accession>A0A4Z2F7T7</accession>
<feature type="region of interest" description="Disordered" evidence="1">
    <location>
        <begin position="47"/>
        <end position="83"/>
    </location>
</feature>
<dbReference type="AlphaFoldDB" id="A0A4Z2F7T7"/>
<evidence type="ECO:0000313" key="4">
    <source>
        <dbReference type="Proteomes" id="UP000314294"/>
    </source>
</evidence>
<feature type="signal peptide" evidence="2">
    <location>
        <begin position="1"/>
        <end position="16"/>
    </location>
</feature>
<keyword evidence="2" id="KW-0732">Signal</keyword>
<organism evidence="3 4">
    <name type="scientific">Liparis tanakae</name>
    <name type="common">Tanaka's snailfish</name>
    <dbReference type="NCBI Taxonomy" id="230148"/>
    <lineage>
        <taxon>Eukaryota</taxon>
        <taxon>Metazoa</taxon>
        <taxon>Chordata</taxon>
        <taxon>Craniata</taxon>
        <taxon>Vertebrata</taxon>
        <taxon>Euteleostomi</taxon>
        <taxon>Actinopterygii</taxon>
        <taxon>Neopterygii</taxon>
        <taxon>Teleostei</taxon>
        <taxon>Neoteleostei</taxon>
        <taxon>Acanthomorphata</taxon>
        <taxon>Eupercaria</taxon>
        <taxon>Perciformes</taxon>
        <taxon>Cottioidei</taxon>
        <taxon>Cottales</taxon>
        <taxon>Liparidae</taxon>
        <taxon>Liparis</taxon>
    </lineage>
</organism>
<reference evidence="3 4" key="1">
    <citation type="submission" date="2019-03" db="EMBL/GenBank/DDBJ databases">
        <title>First draft genome of Liparis tanakae, snailfish: a comprehensive survey of snailfish specific genes.</title>
        <authorList>
            <person name="Kim W."/>
            <person name="Song I."/>
            <person name="Jeong J.-H."/>
            <person name="Kim D."/>
            <person name="Kim S."/>
            <person name="Ryu S."/>
            <person name="Song J.Y."/>
            <person name="Lee S.K."/>
        </authorList>
    </citation>
    <scope>NUCLEOTIDE SEQUENCE [LARGE SCALE GENOMIC DNA]</scope>
    <source>
        <tissue evidence="3">Muscle</tissue>
    </source>
</reference>
<sequence>MGGLSLMSVTVMMAVAVLERPKFRLPSMSVACTMMVYWDTFCGKKENKRQSEASPTGNGIKDATYPAAPLTDRCEDNDPTDGD</sequence>
<evidence type="ECO:0000256" key="1">
    <source>
        <dbReference type="SAM" id="MobiDB-lite"/>
    </source>
</evidence>
<evidence type="ECO:0000313" key="3">
    <source>
        <dbReference type="EMBL" id="TNN37296.1"/>
    </source>
</evidence>
<evidence type="ECO:0000256" key="2">
    <source>
        <dbReference type="SAM" id="SignalP"/>
    </source>
</evidence>
<proteinExistence type="predicted"/>
<comment type="caution">
    <text evidence="3">The sequence shown here is derived from an EMBL/GenBank/DDBJ whole genome shotgun (WGS) entry which is preliminary data.</text>
</comment>
<dbReference type="Proteomes" id="UP000314294">
    <property type="component" value="Unassembled WGS sequence"/>
</dbReference>
<keyword evidence="4" id="KW-1185">Reference proteome</keyword>
<name>A0A4Z2F7T7_9TELE</name>
<protein>
    <submittedName>
        <fullName evidence="3">Uncharacterized protein</fullName>
    </submittedName>
</protein>